<reference evidence="1 2" key="1">
    <citation type="journal article" date="2019" name="Nat. Commun.">
        <title>A new type of DNA phosphorothioation-based antiviral system in archaea.</title>
        <authorList>
            <person name="Xiong L."/>
            <person name="Liu S."/>
            <person name="Chen S."/>
            <person name="Xiao Y."/>
            <person name="Zhu B."/>
            <person name="Gao Y."/>
            <person name="Zhang Y."/>
            <person name="Chen B."/>
            <person name="Luo J."/>
            <person name="Deng Z."/>
            <person name="Chen X."/>
            <person name="Wang L."/>
            <person name="Chen S."/>
        </authorList>
    </citation>
    <scope>NUCLEOTIDE SEQUENCE [LARGE SCALE GENOMIC DNA]</scope>
    <source>
        <strain evidence="1 2">JCM 10635</strain>
    </source>
</reference>
<dbReference type="EMBL" id="CP031305">
    <property type="protein sequence ID" value="QCC55500.1"/>
    <property type="molecule type" value="Genomic_DNA"/>
</dbReference>
<evidence type="ECO:0000313" key="2">
    <source>
        <dbReference type="Proteomes" id="UP000296822"/>
    </source>
</evidence>
<dbReference type="Proteomes" id="UP000296822">
    <property type="component" value="Chromosome"/>
</dbReference>
<organism evidence="1 2">
    <name type="scientific">Natronorubrum bangense</name>
    <dbReference type="NCBI Taxonomy" id="61858"/>
    <lineage>
        <taxon>Archaea</taxon>
        <taxon>Methanobacteriati</taxon>
        <taxon>Methanobacteriota</taxon>
        <taxon>Stenosarchaea group</taxon>
        <taxon>Halobacteria</taxon>
        <taxon>Halobacteriales</taxon>
        <taxon>Natrialbaceae</taxon>
        <taxon>Natronorubrum</taxon>
    </lineage>
</organism>
<name>A0A4D6HNT1_9EURY</name>
<protein>
    <submittedName>
        <fullName evidence="1">Uncharacterized protein</fullName>
    </submittedName>
</protein>
<gene>
    <name evidence="1" type="ORF">DV706_14095</name>
</gene>
<sequence>MTVDPLEIALETPIVPTSVSLDCISVIIAPDSADETAIGSIGDATAPRIAESATELVVPVDSIGNAVDETTETCA</sequence>
<dbReference type="AlphaFoldDB" id="A0A4D6HNT1"/>
<evidence type="ECO:0000313" key="1">
    <source>
        <dbReference type="EMBL" id="QCC55500.1"/>
    </source>
</evidence>
<proteinExistence type="predicted"/>
<dbReference type="KEGG" id="nbg:DV706_14095"/>
<accession>A0A4D6HNT1</accession>